<organism evidence="2 3">
    <name type="scientific">Neurospora hispaniola</name>
    <dbReference type="NCBI Taxonomy" id="588809"/>
    <lineage>
        <taxon>Eukaryota</taxon>
        <taxon>Fungi</taxon>
        <taxon>Dikarya</taxon>
        <taxon>Ascomycota</taxon>
        <taxon>Pezizomycotina</taxon>
        <taxon>Sordariomycetes</taxon>
        <taxon>Sordariomycetidae</taxon>
        <taxon>Sordariales</taxon>
        <taxon>Sordariaceae</taxon>
        <taxon>Neurospora</taxon>
    </lineage>
</organism>
<dbReference type="RefSeq" id="XP_062696448.1">
    <property type="nucleotide sequence ID" value="XM_062836457.1"/>
</dbReference>
<protein>
    <submittedName>
        <fullName evidence="2">Uncharacterized protein</fullName>
    </submittedName>
</protein>
<evidence type="ECO:0000313" key="3">
    <source>
        <dbReference type="Proteomes" id="UP001285908"/>
    </source>
</evidence>
<gene>
    <name evidence="2" type="ORF">B0T23DRAFT_368617</name>
</gene>
<dbReference type="AlphaFoldDB" id="A0AAJ0IEC6"/>
<feature type="signal peptide" evidence="1">
    <location>
        <begin position="1"/>
        <end position="23"/>
    </location>
</feature>
<dbReference type="Proteomes" id="UP001285908">
    <property type="component" value="Unassembled WGS sequence"/>
</dbReference>
<dbReference type="EMBL" id="JAULSX010000001">
    <property type="protein sequence ID" value="KAK3498815.1"/>
    <property type="molecule type" value="Genomic_DNA"/>
</dbReference>
<evidence type="ECO:0000313" key="2">
    <source>
        <dbReference type="EMBL" id="KAK3498815.1"/>
    </source>
</evidence>
<name>A0AAJ0IEC6_9PEZI</name>
<keyword evidence="1" id="KW-0732">Signal</keyword>
<dbReference type="GeneID" id="87874079"/>
<proteinExistence type="predicted"/>
<sequence length="75" mass="8767">MIGLAIIIGTLLLLCSLPELAEPKRTCWQAKWWPNLAETSLTSNMPCRGKKWNWNSRVHSSMFQRKPCETFPHRR</sequence>
<feature type="chain" id="PRO_5042519657" evidence="1">
    <location>
        <begin position="24"/>
        <end position="75"/>
    </location>
</feature>
<comment type="caution">
    <text evidence="2">The sequence shown here is derived from an EMBL/GenBank/DDBJ whole genome shotgun (WGS) entry which is preliminary data.</text>
</comment>
<reference evidence="2 3" key="1">
    <citation type="journal article" date="2023" name="Mol. Phylogenet. Evol.">
        <title>Genome-scale phylogeny and comparative genomics of the fungal order Sordariales.</title>
        <authorList>
            <person name="Hensen N."/>
            <person name="Bonometti L."/>
            <person name="Westerberg I."/>
            <person name="Brannstrom I.O."/>
            <person name="Guillou S."/>
            <person name="Cros-Aarteil S."/>
            <person name="Calhoun S."/>
            <person name="Haridas S."/>
            <person name="Kuo A."/>
            <person name="Mondo S."/>
            <person name="Pangilinan J."/>
            <person name="Riley R."/>
            <person name="LaButti K."/>
            <person name="Andreopoulos B."/>
            <person name="Lipzen A."/>
            <person name="Chen C."/>
            <person name="Yan M."/>
            <person name="Daum C."/>
            <person name="Ng V."/>
            <person name="Clum A."/>
            <person name="Steindorff A."/>
            <person name="Ohm R.A."/>
            <person name="Martin F."/>
            <person name="Silar P."/>
            <person name="Natvig D.O."/>
            <person name="Lalanne C."/>
            <person name="Gautier V."/>
            <person name="Ament-Velasquez S.L."/>
            <person name="Kruys A."/>
            <person name="Hutchinson M.I."/>
            <person name="Powell A.J."/>
            <person name="Barry K."/>
            <person name="Miller A.N."/>
            <person name="Grigoriev I.V."/>
            <person name="Debuchy R."/>
            <person name="Gladieux P."/>
            <person name="Hiltunen Thoren M."/>
            <person name="Johannesson H."/>
        </authorList>
    </citation>
    <scope>NUCLEOTIDE SEQUENCE [LARGE SCALE GENOMIC DNA]</scope>
    <source>
        <strain evidence="2 3">FGSC 10403</strain>
    </source>
</reference>
<evidence type="ECO:0000256" key="1">
    <source>
        <dbReference type="SAM" id="SignalP"/>
    </source>
</evidence>
<accession>A0AAJ0IEC6</accession>
<keyword evidence="3" id="KW-1185">Reference proteome</keyword>